<keyword evidence="4" id="KW-1185">Reference proteome</keyword>
<dbReference type="OrthoDB" id="5926862at2"/>
<dbReference type="InterPro" id="IPR007280">
    <property type="entry name" value="Peptidase_C_arc/bac"/>
</dbReference>
<evidence type="ECO:0000259" key="2">
    <source>
        <dbReference type="Pfam" id="PF04151"/>
    </source>
</evidence>
<dbReference type="RefSeq" id="WP_126684016.1">
    <property type="nucleotide sequence ID" value="NZ_RYYV01000004.1"/>
</dbReference>
<comment type="caution">
    <text evidence="3">The sequence shown here is derived from an EMBL/GenBank/DDBJ whole genome shotgun (WGS) entry which is preliminary data.</text>
</comment>
<evidence type="ECO:0008006" key="5">
    <source>
        <dbReference type="Google" id="ProtNLM"/>
    </source>
</evidence>
<organism evidence="3 4">
    <name type="scientific">Dyella choica</name>
    <dbReference type="NCBI Taxonomy" id="1927959"/>
    <lineage>
        <taxon>Bacteria</taxon>
        <taxon>Pseudomonadati</taxon>
        <taxon>Pseudomonadota</taxon>
        <taxon>Gammaproteobacteria</taxon>
        <taxon>Lysobacterales</taxon>
        <taxon>Rhodanobacteraceae</taxon>
        <taxon>Dyella</taxon>
    </lineage>
</organism>
<gene>
    <name evidence="3" type="ORF">EKH80_07020</name>
</gene>
<dbReference type="InterPro" id="IPR031325">
    <property type="entry name" value="RHS_repeat"/>
</dbReference>
<dbReference type="InterPro" id="IPR014756">
    <property type="entry name" value="Ig_E-set"/>
</dbReference>
<evidence type="ECO:0000313" key="4">
    <source>
        <dbReference type="Proteomes" id="UP000274358"/>
    </source>
</evidence>
<dbReference type="Gene3D" id="2.60.120.380">
    <property type="match status" value="3"/>
</dbReference>
<evidence type="ECO:0000313" key="3">
    <source>
        <dbReference type="EMBL" id="RUL77621.1"/>
    </source>
</evidence>
<dbReference type="NCBIfam" id="TIGR01643">
    <property type="entry name" value="YD_repeat_2x"/>
    <property type="match status" value="1"/>
</dbReference>
<dbReference type="InterPro" id="IPR013783">
    <property type="entry name" value="Ig-like_fold"/>
</dbReference>
<protein>
    <recommendedName>
        <fullName evidence="5">IPT/TIG domain-containing protein</fullName>
    </recommendedName>
</protein>
<name>A0A432M7X6_9GAMM</name>
<dbReference type="AlphaFoldDB" id="A0A432M7X6"/>
<dbReference type="Gene3D" id="2.60.40.10">
    <property type="entry name" value="Immunoglobulins"/>
    <property type="match status" value="2"/>
</dbReference>
<dbReference type="Proteomes" id="UP000274358">
    <property type="component" value="Unassembled WGS sequence"/>
</dbReference>
<dbReference type="InterPro" id="IPR006530">
    <property type="entry name" value="YD"/>
</dbReference>
<accession>A0A432M7X6</accession>
<dbReference type="Pfam" id="PF04151">
    <property type="entry name" value="PPC"/>
    <property type="match status" value="2"/>
</dbReference>
<dbReference type="Pfam" id="PF01833">
    <property type="entry name" value="TIG"/>
    <property type="match status" value="1"/>
</dbReference>
<sequence>MELQENGGCAVGRAFPQSLVGLLCSLLLFACGVIHAQSTSYVYDAQGRVVAVTANNGTSAQYSYDALGHVSQIGAPLPAGQLDTFTFTPTHGAAGTQVTIQGQGFDSNAANDTVSFNGAVASVLTASATQLIATVPSNASTGPISISAGSQTATTATPFVVDDTSAPTITQVSPLVVSVGNTVTVTGTRLQPVASGITVVDMGGSAIPSLSAASNSQLQYVVPNSGTTGYVKASTPYGSGISPLPVAVLPGTFSAFNMAGSGYAAIDGNGVNLNIATASQFGAVIFTAPSSGWVSLQASGISASASSINYMVYAPGNSLVQQGAISSSSPSIHLPYLVAGTPYLVIIQPVGGGAQLTMNAVSNAPLVLNTEATVATVVPGQSKRLIFQAAANQALTIFIDSTSTNPAGKSVSYNIYNTAQQSVLSGSVSNSGIIAVPVTSAGTYQVVVGADSGVTSTVQLHLGPGNALPTNGQAVLQGGLPAGQSDTITFAANAGDNLELTLSNISINGSWAWPVSVSVTAPNGTSVASGQCYTPAESAAQSTCRFPLWNLVQGTYTLVVSPPNSGSSVASFNAVLQADTVSPPLTLHTPATVTLGLGQVERMTFVANAGDNLALSVANVSTTNPSGQPVAIAVYQPGGTILTTNALQTEAFTGNGTFNLTNLPASGTYTLVITTGGEPGAAQLTLAQQTITTNGQASTYSGYQAGQNAGLNFTANAGDNLELTLSNISINGSWAWPVSVNVFGSNGTNVASGQCYTPAESTTQSTCRFPLWNLAQGTYSIVVSPPNSGSALTSFNATLQADSIGAQLSLNTPATLTLGMGQVQRVTFAANAGDNLALNVANISTTNPSGQPVTVAVYQPGGTILTTNSLQTVAFTGNAALNLPNLPATGTYTVVISTGGEAGAAQLTLVQQAITPNGQANTYGGYQVGQNADINFAASAGDNLELTLSNISINGSWAWPVAVSITATNGTTVASGQCYTSAQSTTQSTCRLPLWNLAQGTYTLVVSPPNSGSALTSFNVTLQADTIGSSLSLNTPATVTLGLGQVERMTFAANAGSNLALSIANVSTTNPSGQAVAIAVYQPGGTILTTNALLSGSFTGNGTLSLTNLPATGTYTAVISTSGMPASAQMTLAPQ</sequence>
<evidence type="ECO:0000259" key="1">
    <source>
        <dbReference type="Pfam" id="PF01833"/>
    </source>
</evidence>
<feature type="domain" description="Peptidase C-terminal archaeal/bacterial" evidence="2">
    <location>
        <begin position="485"/>
        <end position="561"/>
    </location>
</feature>
<dbReference type="SUPFAM" id="SSF81296">
    <property type="entry name" value="E set domains"/>
    <property type="match status" value="2"/>
</dbReference>
<proteinExistence type="predicted"/>
<dbReference type="CDD" id="cd00603">
    <property type="entry name" value="IPT_PCSR"/>
    <property type="match status" value="1"/>
</dbReference>
<dbReference type="InterPro" id="IPR002909">
    <property type="entry name" value="IPT_dom"/>
</dbReference>
<dbReference type="Pfam" id="PF05593">
    <property type="entry name" value="RHS_repeat"/>
    <property type="match status" value="1"/>
</dbReference>
<reference evidence="3 4" key="1">
    <citation type="submission" date="2018-12" db="EMBL/GenBank/DDBJ databases">
        <title>Dyella dinghuensis sp. nov. DHOA06 and Dyella choica sp. nov. 4M-K27, isolated from forest soil.</title>
        <authorList>
            <person name="Qiu L.-H."/>
            <person name="Gao Z.-H."/>
        </authorList>
    </citation>
    <scope>NUCLEOTIDE SEQUENCE [LARGE SCALE GENOMIC DNA]</scope>
    <source>
        <strain evidence="3 4">4M-K27</strain>
    </source>
</reference>
<feature type="domain" description="Peptidase C-terminal archaeal/bacterial" evidence="2">
    <location>
        <begin position="713"/>
        <end position="784"/>
    </location>
</feature>
<feature type="domain" description="IPT/TIG" evidence="1">
    <location>
        <begin position="87"/>
        <end position="159"/>
    </location>
</feature>
<dbReference type="EMBL" id="RYYV01000004">
    <property type="protein sequence ID" value="RUL77621.1"/>
    <property type="molecule type" value="Genomic_DNA"/>
</dbReference>